<evidence type="ECO:0000256" key="5">
    <source>
        <dbReference type="ARBA" id="ARBA00022729"/>
    </source>
</evidence>
<comment type="subcellular location">
    <subcellularLocation>
        <location evidence="1">Cell membrane</location>
        <topology evidence="1">Single-pass membrane protein</topology>
    </subcellularLocation>
</comment>
<keyword evidence="5" id="KW-0732">Signal</keyword>
<evidence type="ECO:0000256" key="13">
    <source>
        <dbReference type="SAM" id="Phobius"/>
    </source>
</evidence>
<evidence type="ECO:0000256" key="3">
    <source>
        <dbReference type="ARBA" id="ARBA00022679"/>
    </source>
</evidence>
<evidence type="ECO:0000256" key="7">
    <source>
        <dbReference type="ARBA" id="ARBA00023136"/>
    </source>
</evidence>
<keyword evidence="7 13" id="KW-0472">Membrane</keyword>
<name>A0A142EMP7_9BACT</name>
<reference evidence="14 15" key="2">
    <citation type="journal article" date="2016" name="Genome Announc.">
        <title>Complete Genome Sequence of Algoriphagus sp. Strain M8-2, Isolated from a Brackish Lake.</title>
        <authorList>
            <person name="Muraguchi Y."/>
            <person name="Kushimoto K."/>
            <person name="Ohtsubo Y."/>
            <person name="Suzuki T."/>
            <person name="Dohra H."/>
            <person name="Kimbara K."/>
            <person name="Shintani M."/>
        </authorList>
    </citation>
    <scope>NUCLEOTIDE SEQUENCE [LARGE SCALE GENOMIC DNA]</scope>
    <source>
        <strain evidence="14 15">M8-2</strain>
    </source>
</reference>
<comment type="similarity">
    <text evidence="10">Belongs to the acyltransferase CrtO family.</text>
</comment>
<evidence type="ECO:0000256" key="4">
    <source>
        <dbReference type="ARBA" id="ARBA00022692"/>
    </source>
</evidence>
<dbReference type="STRING" id="1727163.AO498_08245"/>
<reference evidence="15" key="1">
    <citation type="submission" date="2015-09" db="EMBL/GenBank/DDBJ databases">
        <title>Complete sequence of Algoriphagus sp. M8-2.</title>
        <authorList>
            <person name="Shintani M."/>
        </authorList>
    </citation>
    <scope>NUCLEOTIDE SEQUENCE [LARGE SCALE GENOMIC DNA]</scope>
    <source>
        <strain evidence="15">M8-2</strain>
    </source>
</reference>
<dbReference type="AlphaFoldDB" id="A0A142EMP7"/>
<proteinExistence type="inferred from homology"/>
<feature type="transmembrane region" description="Helical" evidence="13">
    <location>
        <begin position="6"/>
        <end position="32"/>
    </location>
</feature>
<evidence type="ECO:0000313" key="15">
    <source>
        <dbReference type="Proteomes" id="UP000073816"/>
    </source>
</evidence>
<evidence type="ECO:0000256" key="11">
    <source>
        <dbReference type="ARBA" id="ARBA00023667"/>
    </source>
</evidence>
<dbReference type="RefSeq" id="WP_067545876.1">
    <property type="nucleotide sequence ID" value="NZ_CP012836.1"/>
</dbReference>
<dbReference type="InterPro" id="IPR044021">
    <property type="entry name" value="CrtO"/>
</dbReference>
<organism evidence="14 15">
    <name type="scientific">Algoriphagus sanaruensis</name>
    <dbReference type="NCBI Taxonomy" id="1727163"/>
    <lineage>
        <taxon>Bacteria</taxon>
        <taxon>Pseudomonadati</taxon>
        <taxon>Bacteroidota</taxon>
        <taxon>Cytophagia</taxon>
        <taxon>Cytophagales</taxon>
        <taxon>Cyclobacteriaceae</taxon>
        <taxon>Algoriphagus</taxon>
    </lineage>
</organism>
<dbReference type="GO" id="GO:0016746">
    <property type="term" value="F:acyltransferase activity"/>
    <property type="evidence" value="ECO:0007669"/>
    <property type="project" value="UniProtKB-KW"/>
</dbReference>
<evidence type="ECO:0000256" key="12">
    <source>
        <dbReference type="ARBA" id="ARBA00025324"/>
    </source>
</evidence>
<evidence type="ECO:0000256" key="2">
    <source>
        <dbReference type="ARBA" id="ARBA00022475"/>
    </source>
</evidence>
<dbReference type="GO" id="GO:0005886">
    <property type="term" value="C:plasma membrane"/>
    <property type="evidence" value="ECO:0007669"/>
    <property type="project" value="UniProtKB-SubCell"/>
</dbReference>
<protein>
    <recommendedName>
        <fullName evidence="11">Glycosyl-4,4'-diaponeurosporenoate acyltransferase</fullName>
    </recommendedName>
</protein>
<gene>
    <name evidence="14" type="ORF">AO498_08245</name>
</gene>
<accession>A0A142EMP7</accession>
<dbReference type="Proteomes" id="UP000073816">
    <property type="component" value="Chromosome"/>
</dbReference>
<evidence type="ECO:0000256" key="9">
    <source>
        <dbReference type="ARBA" id="ARBA00023588"/>
    </source>
</evidence>
<dbReference type="UniPathway" id="UPA00029">
    <property type="reaction ID" value="UER00560"/>
</dbReference>
<evidence type="ECO:0000256" key="8">
    <source>
        <dbReference type="ARBA" id="ARBA00023315"/>
    </source>
</evidence>
<evidence type="ECO:0000313" key="14">
    <source>
        <dbReference type="EMBL" id="AMQ56402.1"/>
    </source>
</evidence>
<feature type="transmembrane region" description="Helical" evidence="13">
    <location>
        <begin position="94"/>
        <end position="112"/>
    </location>
</feature>
<keyword evidence="15" id="KW-1185">Reference proteome</keyword>
<evidence type="ECO:0000256" key="1">
    <source>
        <dbReference type="ARBA" id="ARBA00004162"/>
    </source>
</evidence>
<dbReference type="KEGG" id="alm:AO498_08245"/>
<keyword evidence="3" id="KW-0808">Transferase</keyword>
<dbReference type="OrthoDB" id="883215at2"/>
<dbReference type="Pfam" id="PF18927">
    <property type="entry name" value="CrtO"/>
    <property type="match status" value="1"/>
</dbReference>
<evidence type="ECO:0000256" key="6">
    <source>
        <dbReference type="ARBA" id="ARBA00022989"/>
    </source>
</evidence>
<feature type="transmembrane region" description="Helical" evidence="13">
    <location>
        <begin position="118"/>
        <end position="136"/>
    </location>
</feature>
<keyword evidence="2" id="KW-1003">Cell membrane</keyword>
<comment type="pathway">
    <text evidence="9">Carotenoid biosynthesis; staphyloxanthin biosynthesis; staphyloxanthin from farnesyl diphosphate: step 5/5.</text>
</comment>
<keyword evidence="4 13" id="KW-0812">Transmembrane</keyword>
<dbReference type="EMBL" id="CP012836">
    <property type="protein sequence ID" value="AMQ56402.1"/>
    <property type="molecule type" value="Genomic_DNA"/>
</dbReference>
<dbReference type="PATRIC" id="fig|1727163.4.peg.1711"/>
<evidence type="ECO:0000256" key="10">
    <source>
        <dbReference type="ARBA" id="ARBA00023603"/>
    </source>
</evidence>
<keyword evidence="8" id="KW-0012">Acyltransferase</keyword>
<sequence>MILKHLLLGFSFGLSMSIISWMVGMIGNSLLLKTSYYEKLSYLNFIPKKSTNKAIGIDQFRWLVKNTFFRFLNQAIKVEGKQTDLKSIRHQMTLAEVSHLIEFIFVTLAAGYQVLNVSLVFGLMMMIPNVILNLYPTLLQQENKRRIDLMLQRQKSM</sequence>
<keyword evidence="6 13" id="KW-1133">Transmembrane helix</keyword>
<comment type="function">
    <text evidence="12">Catalyzes the acylation of glycosyl-4,4'-diaponeurosporenoate, i.e. the esterification of glucose at the C6'' position with the carboxyl group of the C(15) fatty acid 12-methyltetradecanoic acid, to yield staphyloxanthin. This is the last step in the biosynthesis of this orange pigment, present in most staphylococci strains.</text>
</comment>